<name>A0ABW7F376_9BURK</name>
<dbReference type="Proteomes" id="UP001606210">
    <property type="component" value="Unassembled WGS sequence"/>
</dbReference>
<protein>
    <submittedName>
        <fullName evidence="1">DUF6364 family protein</fullName>
    </submittedName>
</protein>
<proteinExistence type="predicted"/>
<dbReference type="EMBL" id="JBIGHV010000003">
    <property type="protein sequence ID" value="MFG6430140.1"/>
    <property type="molecule type" value="Genomic_DNA"/>
</dbReference>
<dbReference type="InterPro" id="IPR045944">
    <property type="entry name" value="DUF6364"/>
</dbReference>
<dbReference type="Pfam" id="PF19891">
    <property type="entry name" value="DUF6364"/>
    <property type="match status" value="1"/>
</dbReference>
<evidence type="ECO:0000313" key="1">
    <source>
        <dbReference type="EMBL" id="MFG6430140.1"/>
    </source>
</evidence>
<keyword evidence="2" id="KW-1185">Reference proteome</keyword>
<gene>
    <name evidence="1" type="ORF">ACG00Y_09470</name>
</gene>
<evidence type="ECO:0000313" key="2">
    <source>
        <dbReference type="Proteomes" id="UP001606210"/>
    </source>
</evidence>
<sequence length="75" mass="8165">MNITLSVDEQVADQARRAASAMGKSLNQAVRDYLETLAGAEQRAAELREFEASALATPGRLGGWRFNRDEANARA</sequence>
<dbReference type="RefSeq" id="WP_394478190.1">
    <property type="nucleotide sequence ID" value="NZ_JBIGHV010000003.1"/>
</dbReference>
<organism evidence="1 2">
    <name type="scientific">Pelomonas parva</name>
    <dbReference type="NCBI Taxonomy" id="3299032"/>
    <lineage>
        <taxon>Bacteria</taxon>
        <taxon>Pseudomonadati</taxon>
        <taxon>Pseudomonadota</taxon>
        <taxon>Betaproteobacteria</taxon>
        <taxon>Burkholderiales</taxon>
        <taxon>Sphaerotilaceae</taxon>
        <taxon>Roseateles</taxon>
    </lineage>
</organism>
<comment type="caution">
    <text evidence="1">The sequence shown here is derived from an EMBL/GenBank/DDBJ whole genome shotgun (WGS) entry which is preliminary data.</text>
</comment>
<reference evidence="1 2" key="1">
    <citation type="submission" date="2024-08" db="EMBL/GenBank/DDBJ databases">
        <authorList>
            <person name="Lu H."/>
        </authorList>
    </citation>
    <scope>NUCLEOTIDE SEQUENCE [LARGE SCALE GENOMIC DNA]</scope>
    <source>
        <strain evidence="1 2">LYH14W</strain>
    </source>
</reference>
<accession>A0ABW7F376</accession>